<dbReference type="EC" id="2.3.1.48" evidence="2"/>
<evidence type="ECO:0000256" key="8">
    <source>
        <dbReference type="ARBA" id="ARBA00023242"/>
    </source>
</evidence>
<evidence type="ECO:0000256" key="1">
    <source>
        <dbReference type="ARBA" id="ARBA00004123"/>
    </source>
</evidence>
<dbReference type="EMBL" id="AMWN01000002">
    <property type="protein sequence ID" value="EXJ93681.1"/>
    <property type="molecule type" value="Genomic_DNA"/>
</dbReference>
<sequence length="533" mass="57479">MPLGPSLQSRLAAALPVGISLQAYHVSTTPSPTNALFAPLPGEQSEATLCESHFLGIASPQDGDHKEVLVYAVEILIFTNPSLTTLFVSKADSSGFSSRTNAPKGSPSIVGSIISTFVQFLLEPRLAKSRVVLSLFARSQNQYLFPGSIENPTKHVLDDRQLIKWWCRVLDDVLRLHTDSKSPACKATAHLLVPGCDKAETKAFFPPSSRSDSPSDPRWINSYPVELLVADTTKPPRHLVPRLPDDPKSRFLEDLDGDFVDEHGQWRSLKTLDQFWEMMSYRQECSAGRLVGFLWLVFSPGQSTHASLDVLEKSDKVGLSNETAIQSKSDTPGSSHSSERDLSLHGSLSAPNSGGIENDRLPRDSLSTTGSRTESAAVADVVDSGDSKSSTISVPLTEQLAKFINIDHATQPEGEIVINADQYQSLTDYLLQTDFAGDHLAAESTRGWVQKVLELSGAAAFGCPILGERTLAPSSGVQQMDAPQVNVLTGIRKKRKADNIVDSGPASSANGPVSGQPTVNTLSAGLVRKKVKS</sequence>
<comment type="catalytic activity">
    <reaction evidence="9">
        <text>L-lysyl-[histone] + acetyl-CoA = N(6)-acetyl-L-lysyl-[histone] + CoA + H(+)</text>
        <dbReference type="Rhea" id="RHEA:21992"/>
        <dbReference type="Rhea" id="RHEA-COMP:9845"/>
        <dbReference type="Rhea" id="RHEA-COMP:11338"/>
        <dbReference type="ChEBI" id="CHEBI:15378"/>
        <dbReference type="ChEBI" id="CHEBI:29969"/>
        <dbReference type="ChEBI" id="CHEBI:57287"/>
        <dbReference type="ChEBI" id="CHEBI:57288"/>
        <dbReference type="ChEBI" id="CHEBI:61930"/>
        <dbReference type="EC" id="2.3.1.48"/>
    </reaction>
    <physiologicalReaction direction="left-to-right" evidence="9">
        <dbReference type="Rhea" id="RHEA:21993"/>
    </physiologicalReaction>
</comment>
<evidence type="ECO:0000256" key="2">
    <source>
        <dbReference type="ARBA" id="ARBA00013184"/>
    </source>
</evidence>
<dbReference type="GO" id="GO:0005634">
    <property type="term" value="C:nucleus"/>
    <property type="evidence" value="ECO:0007669"/>
    <property type="project" value="UniProtKB-SubCell"/>
</dbReference>
<reference evidence="11 12" key="1">
    <citation type="submission" date="2013-03" db="EMBL/GenBank/DDBJ databases">
        <title>The Genome Sequence of Capronia coronata CBS 617.96.</title>
        <authorList>
            <consortium name="The Broad Institute Genomics Platform"/>
            <person name="Cuomo C."/>
            <person name="de Hoog S."/>
            <person name="Gorbushina A."/>
            <person name="Walker B."/>
            <person name="Young S.K."/>
            <person name="Zeng Q."/>
            <person name="Gargeya S."/>
            <person name="Fitzgerald M."/>
            <person name="Haas B."/>
            <person name="Abouelleil A."/>
            <person name="Allen A.W."/>
            <person name="Alvarado L."/>
            <person name="Arachchi H.M."/>
            <person name="Berlin A.M."/>
            <person name="Chapman S.B."/>
            <person name="Gainer-Dewar J."/>
            <person name="Goldberg J."/>
            <person name="Griggs A."/>
            <person name="Gujja S."/>
            <person name="Hansen M."/>
            <person name="Howarth C."/>
            <person name="Imamovic A."/>
            <person name="Ireland A."/>
            <person name="Larimer J."/>
            <person name="McCowan C."/>
            <person name="Murphy C."/>
            <person name="Pearson M."/>
            <person name="Poon T.W."/>
            <person name="Priest M."/>
            <person name="Roberts A."/>
            <person name="Saif S."/>
            <person name="Shea T."/>
            <person name="Sisk P."/>
            <person name="Sykes S."/>
            <person name="Wortman J."/>
            <person name="Nusbaum C."/>
            <person name="Birren B."/>
        </authorList>
    </citation>
    <scope>NUCLEOTIDE SEQUENCE [LARGE SCALE GENOMIC DNA]</scope>
    <source>
        <strain evidence="11 12">CBS 617.96</strain>
    </source>
</reference>
<dbReference type="GO" id="GO:0032931">
    <property type="term" value="F:histone H3K56 acetyltransferase activity"/>
    <property type="evidence" value="ECO:0007669"/>
    <property type="project" value="TreeGrafter"/>
</dbReference>
<keyword evidence="8" id="KW-0539">Nucleus</keyword>
<evidence type="ECO:0000256" key="9">
    <source>
        <dbReference type="ARBA" id="ARBA00048940"/>
    </source>
</evidence>
<dbReference type="eggNOG" id="KOG4534">
    <property type="taxonomic scope" value="Eukaryota"/>
</dbReference>
<dbReference type="Pfam" id="PF08214">
    <property type="entry name" value="HAT_KAT11"/>
    <property type="match status" value="1"/>
</dbReference>
<dbReference type="GO" id="GO:0006974">
    <property type="term" value="P:DNA damage response"/>
    <property type="evidence" value="ECO:0007669"/>
    <property type="project" value="UniProtKB-KW"/>
</dbReference>
<feature type="compositionally biased region" description="Polar residues" evidence="10">
    <location>
        <begin position="505"/>
        <end position="520"/>
    </location>
</feature>
<dbReference type="PANTHER" id="PTHR31571:SF2">
    <property type="entry name" value="HISTONE ACETYLTRANSFERASE RTT109"/>
    <property type="match status" value="1"/>
</dbReference>
<feature type="compositionally biased region" description="Polar residues" evidence="10">
    <location>
        <begin position="323"/>
        <end position="336"/>
    </location>
</feature>
<dbReference type="PANTHER" id="PTHR31571">
    <property type="entry name" value="ALTERED INHERITANCE OF MITOCHONDRIA PROTEIN 6"/>
    <property type="match status" value="1"/>
</dbReference>
<gene>
    <name evidence="11" type="ORF">A1O1_02073</name>
</gene>
<evidence type="ECO:0000313" key="11">
    <source>
        <dbReference type="EMBL" id="EXJ93681.1"/>
    </source>
</evidence>
<dbReference type="SMART" id="SM01250">
    <property type="entry name" value="KAT11"/>
    <property type="match status" value="1"/>
</dbReference>
<protein>
    <recommendedName>
        <fullName evidence="2">histone acetyltransferase</fullName>
        <ecNumber evidence="2">2.3.1.48</ecNumber>
    </recommendedName>
</protein>
<dbReference type="PROSITE" id="PS51728">
    <property type="entry name" value="RTT109_HAT"/>
    <property type="match status" value="1"/>
</dbReference>
<keyword evidence="4" id="KW-0227">DNA damage</keyword>
<evidence type="ECO:0000256" key="7">
    <source>
        <dbReference type="ARBA" id="ARBA00023163"/>
    </source>
</evidence>
<keyword evidence="5" id="KW-0007">Acetylation</keyword>
<keyword evidence="7" id="KW-0804">Transcription</keyword>
<keyword evidence="6" id="KW-0805">Transcription regulation</keyword>
<dbReference type="Proteomes" id="UP000019484">
    <property type="component" value="Unassembled WGS sequence"/>
</dbReference>
<comment type="caution">
    <text evidence="11">The sequence shown here is derived from an EMBL/GenBank/DDBJ whole genome shotgun (WGS) entry which is preliminary data.</text>
</comment>
<dbReference type="InterPro" id="IPR016849">
    <property type="entry name" value="Rtt109"/>
</dbReference>
<dbReference type="HOGENOM" id="CLU_511984_0_0_1"/>
<accession>W9YWM5</accession>
<evidence type="ECO:0000256" key="6">
    <source>
        <dbReference type="ARBA" id="ARBA00023015"/>
    </source>
</evidence>
<feature type="compositionally biased region" description="Polar residues" evidence="10">
    <location>
        <begin position="365"/>
        <end position="374"/>
    </location>
</feature>
<evidence type="ECO:0000256" key="10">
    <source>
        <dbReference type="SAM" id="MobiDB-lite"/>
    </source>
</evidence>
<dbReference type="GeneID" id="19156974"/>
<dbReference type="InterPro" id="IPR051236">
    <property type="entry name" value="HAT_RTT109-like"/>
</dbReference>
<evidence type="ECO:0000256" key="5">
    <source>
        <dbReference type="ARBA" id="ARBA00022990"/>
    </source>
</evidence>
<keyword evidence="12" id="KW-1185">Reference proteome</keyword>
<dbReference type="RefSeq" id="XP_007721175.1">
    <property type="nucleotide sequence ID" value="XM_007722985.1"/>
</dbReference>
<dbReference type="AlphaFoldDB" id="W9YWM5"/>
<dbReference type="OrthoDB" id="3361892at2759"/>
<dbReference type="InterPro" id="IPR013178">
    <property type="entry name" value="Histone_AcTrfase_Rtt109/CBP"/>
</dbReference>
<dbReference type="GO" id="GO:0006355">
    <property type="term" value="P:regulation of DNA-templated transcription"/>
    <property type="evidence" value="ECO:0007669"/>
    <property type="project" value="InterPro"/>
</dbReference>
<feature type="region of interest" description="Disordered" evidence="10">
    <location>
        <begin position="499"/>
        <end position="520"/>
    </location>
</feature>
<comment type="subcellular location">
    <subcellularLocation>
        <location evidence="1">Nucleus</location>
    </subcellularLocation>
</comment>
<evidence type="ECO:0000256" key="4">
    <source>
        <dbReference type="ARBA" id="ARBA00022763"/>
    </source>
</evidence>
<organism evidence="11 12">
    <name type="scientific">Capronia coronata CBS 617.96</name>
    <dbReference type="NCBI Taxonomy" id="1182541"/>
    <lineage>
        <taxon>Eukaryota</taxon>
        <taxon>Fungi</taxon>
        <taxon>Dikarya</taxon>
        <taxon>Ascomycota</taxon>
        <taxon>Pezizomycotina</taxon>
        <taxon>Eurotiomycetes</taxon>
        <taxon>Chaetothyriomycetidae</taxon>
        <taxon>Chaetothyriales</taxon>
        <taxon>Herpotrichiellaceae</taxon>
        <taxon>Capronia</taxon>
    </lineage>
</organism>
<proteinExistence type="predicted"/>
<evidence type="ECO:0000313" key="12">
    <source>
        <dbReference type="Proteomes" id="UP000019484"/>
    </source>
</evidence>
<dbReference type="STRING" id="1182541.W9YWM5"/>
<keyword evidence="3" id="KW-0808">Transferase</keyword>
<feature type="region of interest" description="Disordered" evidence="10">
    <location>
        <begin position="323"/>
        <end position="391"/>
    </location>
</feature>
<name>W9YWM5_9EURO</name>
<evidence type="ECO:0000256" key="3">
    <source>
        <dbReference type="ARBA" id="ARBA00022679"/>
    </source>
</evidence>